<name>A0A1A9LGY4_9FLAO</name>
<feature type="transmembrane region" description="Helical" evidence="1">
    <location>
        <begin position="98"/>
        <end position="115"/>
    </location>
</feature>
<accession>A0A1A9LGY4</accession>
<dbReference type="OrthoDB" id="675873at2"/>
<feature type="transmembrane region" description="Helical" evidence="1">
    <location>
        <begin position="249"/>
        <end position="268"/>
    </location>
</feature>
<feature type="transmembrane region" description="Helical" evidence="1">
    <location>
        <begin position="307"/>
        <end position="325"/>
    </location>
</feature>
<reference evidence="2 3" key="1">
    <citation type="submission" date="2016-05" db="EMBL/GenBank/DDBJ databases">
        <title>Genome sequencing of Vitellibacter soesokkakensis RSSK-12.</title>
        <authorList>
            <person name="Thevarajoo S."/>
            <person name="Selvaratnam C."/>
            <person name="Goh K.M."/>
            <person name="Chan K.-G."/>
            <person name="Chong C.S."/>
        </authorList>
    </citation>
    <scope>NUCLEOTIDE SEQUENCE [LARGE SCALE GENOMIC DNA]</scope>
    <source>
        <strain evidence="2 3">RSSK-12</strain>
    </source>
</reference>
<feature type="transmembrane region" description="Helical" evidence="1">
    <location>
        <begin position="280"/>
        <end position="301"/>
    </location>
</feature>
<feature type="transmembrane region" description="Helical" evidence="1">
    <location>
        <begin position="337"/>
        <end position="365"/>
    </location>
</feature>
<comment type="caution">
    <text evidence="2">The sequence shown here is derived from an EMBL/GenBank/DDBJ whole genome shotgun (WGS) entry which is preliminary data.</text>
</comment>
<dbReference type="Proteomes" id="UP000077552">
    <property type="component" value="Unassembled WGS sequence"/>
</dbReference>
<dbReference type="STRING" id="1385699.A7A78_09740"/>
<evidence type="ECO:0000313" key="3">
    <source>
        <dbReference type="Proteomes" id="UP000077552"/>
    </source>
</evidence>
<gene>
    <name evidence="2" type="ORF">A7A78_09740</name>
</gene>
<dbReference type="AlphaFoldDB" id="A0A1A9LGY4"/>
<proteinExistence type="predicted"/>
<sequence length="366" mass="42771">MKRKKKENSSGRKSLQYRGNKCLNCEQPLDISDVYCPYCSQLNSHKKLSIKDFFLEFLSSILVYDSRLRNTLKDLLFRPGVITRNYAKGQRLKYANPFRFFLSVSIIYFLVNGLLDVINPGVDDNNAVNFNSKLADRSFVDSLSQNIAATTSNAINIADSIKKMQSPKELKYISDKELDTMSLMKSYTERFSLYNDFYEKYKIKNAEIALDSLHHKNTSFNRWIYSKNITVDKIKENPSAFIKYVISKIPFFLFFFTPFFAFFFWLVYSKKKYTYMEHMIFIFHIFSFIFLAMLLFILPDFIIGTKFFVGCLFVFIGPIYFYKALRNFYGQGRVITLIKFVFLNTVFVIGLTFAAMIFVAASAAIY</sequence>
<keyword evidence="1" id="KW-0472">Membrane</keyword>
<evidence type="ECO:0000256" key="1">
    <source>
        <dbReference type="SAM" id="Phobius"/>
    </source>
</evidence>
<dbReference type="RefSeq" id="WP_068761168.1">
    <property type="nucleotide sequence ID" value="NZ_LXIE01000005.1"/>
</dbReference>
<keyword evidence="3" id="KW-1185">Reference proteome</keyword>
<keyword evidence="1" id="KW-1133">Transmembrane helix</keyword>
<dbReference type="Pfam" id="PF12412">
    <property type="entry name" value="DUF3667"/>
    <property type="match status" value="1"/>
</dbReference>
<evidence type="ECO:0000313" key="2">
    <source>
        <dbReference type="EMBL" id="OAD92021.1"/>
    </source>
</evidence>
<protein>
    <recommendedName>
        <fullName evidence="4">DUF3667 domain-containing protein</fullName>
    </recommendedName>
</protein>
<organism evidence="2 3">
    <name type="scientific">Aequorivita soesokkakensis</name>
    <dbReference type="NCBI Taxonomy" id="1385699"/>
    <lineage>
        <taxon>Bacteria</taxon>
        <taxon>Pseudomonadati</taxon>
        <taxon>Bacteroidota</taxon>
        <taxon>Flavobacteriia</taxon>
        <taxon>Flavobacteriales</taxon>
        <taxon>Flavobacteriaceae</taxon>
        <taxon>Aequorivita</taxon>
    </lineage>
</organism>
<evidence type="ECO:0008006" key="4">
    <source>
        <dbReference type="Google" id="ProtNLM"/>
    </source>
</evidence>
<keyword evidence="1" id="KW-0812">Transmembrane</keyword>
<dbReference type="EMBL" id="LXIE01000005">
    <property type="protein sequence ID" value="OAD92021.1"/>
    <property type="molecule type" value="Genomic_DNA"/>
</dbReference>
<dbReference type="InterPro" id="IPR022134">
    <property type="entry name" value="DUF3667"/>
</dbReference>